<feature type="region of interest" description="Disordered" evidence="1">
    <location>
        <begin position="77"/>
        <end position="100"/>
    </location>
</feature>
<proteinExistence type="predicted"/>
<dbReference type="Proteomes" id="UP001198148">
    <property type="component" value="Unassembled WGS sequence"/>
</dbReference>
<feature type="transmembrane region" description="Helical" evidence="2">
    <location>
        <begin position="12"/>
        <end position="36"/>
    </location>
</feature>
<accession>A0AAW4U0I0</accession>
<evidence type="ECO:0000313" key="3">
    <source>
        <dbReference type="EMBL" id="MCB5644200.1"/>
    </source>
</evidence>
<protein>
    <submittedName>
        <fullName evidence="3">Uncharacterized protein</fullName>
    </submittedName>
</protein>
<organism evidence="3 4">
    <name type="scientific">Bifidobacterium breve</name>
    <dbReference type="NCBI Taxonomy" id="1685"/>
    <lineage>
        <taxon>Bacteria</taxon>
        <taxon>Bacillati</taxon>
        <taxon>Actinomycetota</taxon>
        <taxon>Actinomycetes</taxon>
        <taxon>Bifidobacteriales</taxon>
        <taxon>Bifidobacteriaceae</taxon>
        <taxon>Bifidobacterium</taxon>
    </lineage>
</organism>
<evidence type="ECO:0000313" key="4">
    <source>
        <dbReference type="Proteomes" id="UP001198148"/>
    </source>
</evidence>
<keyword evidence="2" id="KW-0472">Membrane</keyword>
<keyword evidence="2" id="KW-1133">Transmembrane helix</keyword>
<evidence type="ECO:0000256" key="2">
    <source>
        <dbReference type="SAM" id="Phobius"/>
    </source>
</evidence>
<name>A0AAW4U0I0_BIFBR</name>
<evidence type="ECO:0000256" key="1">
    <source>
        <dbReference type="SAM" id="MobiDB-lite"/>
    </source>
</evidence>
<feature type="compositionally biased region" description="Basic and acidic residues" evidence="1">
    <location>
        <begin position="89"/>
        <end position="100"/>
    </location>
</feature>
<gene>
    <name evidence="3" type="ORF">LIP63_02065</name>
</gene>
<keyword evidence="2" id="KW-0812">Transmembrane</keyword>
<comment type="caution">
    <text evidence="3">The sequence shown here is derived from an EMBL/GenBank/DDBJ whole genome shotgun (WGS) entry which is preliminary data.</text>
</comment>
<sequence>MQNAVQMVNLTFSYLGGLMALMVALAIPGFLCWLGAGPLAKRICKIMTERNEPAIDHLHGVNFDVCRRANSLLMRGDDTGGAADSTDGSESKTLEQPEIY</sequence>
<dbReference type="RefSeq" id="WP_014483996.1">
    <property type="nucleotide sequence ID" value="NZ_BCXR01000025.1"/>
</dbReference>
<reference evidence="3" key="1">
    <citation type="submission" date="2021-10" db="EMBL/GenBank/DDBJ databases">
        <title>Collection of gut derived symbiotic bacterial strains cultured from healthy donors.</title>
        <authorList>
            <person name="Lin H."/>
            <person name="Littmann E."/>
            <person name="Claire K."/>
            <person name="Pamer E."/>
        </authorList>
    </citation>
    <scope>NUCLEOTIDE SEQUENCE</scope>
    <source>
        <strain evidence="3">MSK.23.105</strain>
    </source>
</reference>
<dbReference type="EMBL" id="JAJBPF010000003">
    <property type="protein sequence ID" value="MCB5644200.1"/>
    <property type="molecule type" value="Genomic_DNA"/>
</dbReference>
<dbReference type="AlphaFoldDB" id="A0AAW4U0I0"/>